<protein>
    <submittedName>
        <fullName evidence="1">Uncharacterized protein</fullName>
    </submittedName>
</protein>
<evidence type="ECO:0000313" key="1">
    <source>
        <dbReference type="EMBL" id="DAE30275.1"/>
    </source>
</evidence>
<accession>A0A8S5RGI3</accession>
<name>A0A8S5RGI3_9VIRU</name>
<dbReference type="EMBL" id="BK059103">
    <property type="protein sequence ID" value="DAE30275.1"/>
    <property type="molecule type" value="Genomic_DNA"/>
</dbReference>
<proteinExistence type="predicted"/>
<sequence length="38" mass="4548">MELTGNGPYILFFIRKWKNFFKSVLLAILSPRLFLLFL</sequence>
<reference evidence="1" key="1">
    <citation type="journal article" date="2021" name="Proc. Natl. Acad. Sci. U.S.A.">
        <title>A Catalog of Tens of Thousands of Viruses from Human Metagenomes Reveals Hidden Associations with Chronic Diseases.</title>
        <authorList>
            <person name="Tisza M.J."/>
            <person name="Buck C.B."/>
        </authorList>
    </citation>
    <scope>NUCLEOTIDE SEQUENCE</scope>
    <source>
        <strain evidence="1">Ct5rm7</strain>
    </source>
</reference>
<organism evidence="1">
    <name type="scientific">virus sp. ct5rm7</name>
    <dbReference type="NCBI Taxonomy" id="2827298"/>
    <lineage>
        <taxon>Viruses</taxon>
    </lineage>
</organism>